<keyword evidence="1" id="KW-1133">Transmembrane helix</keyword>
<dbReference type="EMBL" id="JBICBT010000314">
    <property type="protein sequence ID" value="KAL3117625.1"/>
    <property type="molecule type" value="Genomic_DNA"/>
</dbReference>
<evidence type="ECO:0000313" key="4">
    <source>
        <dbReference type="Proteomes" id="UP001620626"/>
    </source>
</evidence>
<feature type="signal peptide" evidence="2">
    <location>
        <begin position="1"/>
        <end position="22"/>
    </location>
</feature>
<protein>
    <submittedName>
        <fullName evidence="3">Uncharacterized protein</fullName>
    </submittedName>
</protein>
<dbReference type="AlphaFoldDB" id="A0ABD2LSK3"/>
<proteinExistence type="predicted"/>
<feature type="chain" id="PRO_5044775394" evidence="2">
    <location>
        <begin position="23"/>
        <end position="198"/>
    </location>
</feature>
<organism evidence="3 4">
    <name type="scientific">Heterodera trifolii</name>
    <dbReference type="NCBI Taxonomy" id="157864"/>
    <lineage>
        <taxon>Eukaryota</taxon>
        <taxon>Metazoa</taxon>
        <taxon>Ecdysozoa</taxon>
        <taxon>Nematoda</taxon>
        <taxon>Chromadorea</taxon>
        <taxon>Rhabditida</taxon>
        <taxon>Tylenchina</taxon>
        <taxon>Tylenchomorpha</taxon>
        <taxon>Tylenchoidea</taxon>
        <taxon>Heteroderidae</taxon>
        <taxon>Heteroderinae</taxon>
        <taxon>Heterodera</taxon>
    </lineage>
</organism>
<accession>A0ABD2LSK3</accession>
<sequence length="198" mass="21957">MNLLPTVLQPVLFLAFVANVFPDQGPELEVWCYEGIHVGGQANILTVNISGSDKKSLIFNGEMRKHLCVTYIQDRRQDVKACVEHVCYKDGELHMVFNLCSKDNHNSQVCTPNDELIGLVVASQCQGGQYKCSRRYILKNDRTIPPAQRVKQFAGPTDASLLNPFVPFDCAENICSGAMGSVSTLFVVVFFTILLTVI</sequence>
<dbReference type="Proteomes" id="UP001620626">
    <property type="component" value="Unassembled WGS sequence"/>
</dbReference>
<evidence type="ECO:0000256" key="1">
    <source>
        <dbReference type="SAM" id="Phobius"/>
    </source>
</evidence>
<keyword evidence="2" id="KW-0732">Signal</keyword>
<evidence type="ECO:0000313" key="3">
    <source>
        <dbReference type="EMBL" id="KAL3117625.1"/>
    </source>
</evidence>
<feature type="transmembrane region" description="Helical" evidence="1">
    <location>
        <begin position="177"/>
        <end position="197"/>
    </location>
</feature>
<keyword evidence="4" id="KW-1185">Reference proteome</keyword>
<name>A0ABD2LSK3_9BILA</name>
<keyword evidence="1" id="KW-0812">Transmembrane</keyword>
<keyword evidence="1" id="KW-0472">Membrane</keyword>
<evidence type="ECO:0000256" key="2">
    <source>
        <dbReference type="SAM" id="SignalP"/>
    </source>
</evidence>
<gene>
    <name evidence="3" type="ORF">niasHT_003284</name>
</gene>
<reference evidence="3 4" key="1">
    <citation type="submission" date="2024-10" db="EMBL/GenBank/DDBJ databases">
        <authorList>
            <person name="Kim D."/>
        </authorList>
    </citation>
    <scope>NUCLEOTIDE SEQUENCE [LARGE SCALE GENOMIC DNA]</scope>
    <source>
        <strain evidence="3">BH-2024</strain>
    </source>
</reference>
<comment type="caution">
    <text evidence="3">The sequence shown here is derived from an EMBL/GenBank/DDBJ whole genome shotgun (WGS) entry which is preliminary data.</text>
</comment>